<gene>
    <name evidence="1" type="ORF">FB473_001978</name>
</gene>
<dbReference type="RefSeq" id="WP_167166940.1">
    <property type="nucleotide sequence ID" value="NZ_JAAMOZ010000001.1"/>
</dbReference>
<sequence>MRAAHLDARWQPRANPAYGRGFGYLSGTGGASTNAPVADRPAGYSAAETRRITWTTAPAAGATCGLFVQNIPWPQGMPGAVSILARSSRTTRVMVTPERTSGRPPDPGTDLTAGVWTPVGRIFGALLATATTTTVTCYISSSVGGAPVQVGDTLDLCGCLIIPGLIPAAPTPGPIVWPRPL</sequence>
<comment type="caution">
    <text evidence="1">The sequence shown here is derived from an EMBL/GenBank/DDBJ whole genome shotgun (WGS) entry which is preliminary data.</text>
</comment>
<reference evidence="1 2" key="1">
    <citation type="submission" date="2020-02" db="EMBL/GenBank/DDBJ databases">
        <title>Sequencing the genomes of 1000 actinobacteria strains.</title>
        <authorList>
            <person name="Klenk H.-P."/>
        </authorList>
    </citation>
    <scope>NUCLEOTIDE SEQUENCE [LARGE SCALE GENOMIC DNA]</scope>
    <source>
        <strain evidence="1 2">DSM 19609</strain>
    </source>
</reference>
<accession>A0ABX0SG26</accession>
<evidence type="ECO:0000313" key="2">
    <source>
        <dbReference type="Proteomes" id="UP000749311"/>
    </source>
</evidence>
<organism evidence="1 2">
    <name type="scientific">Brooklawnia cerclae</name>
    <dbReference type="NCBI Taxonomy" id="349934"/>
    <lineage>
        <taxon>Bacteria</taxon>
        <taxon>Bacillati</taxon>
        <taxon>Actinomycetota</taxon>
        <taxon>Actinomycetes</taxon>
        <taxon>Propionibacteriales</taxon>
        <taxon>Propionibacteriaceae</taxon>
        <taxon>Brooklawnia</taxon>
    </lineage>
</organism>
<dbReference type="EMBL" id="JAAMOZ010000001">
    <property type="protein sequence ID" value="NIH57333.1"/>
    <property type="molecule type" value="Genomic_DNA"/>
</dbReference>
<name>A0ABX0SG26_9ACTN</name>
<proteinExistence type="predicted"/>
<dbReference type="Proteomes" id="UP000749311">
    <property type="component" value="Unassembled WGS sequence"/>
</dbReference>
<evidence type="ECO:0000313" key="1">
    <source>
        <dbReference type="EMBL" id="NIH57333.1"/>
    </source>
</evidence>
<protein>
    <submittedName>
        <fullName evidence="1">Uncharacterized protein</fullName>
    </submittedName>
</protein>
<keyword evidence="2" id="KW-1185">Reference proteome</keyword>